<dbReference type="PANTHER" id="PTHR46811">
    <property type="entry name" value="COILED-COIL-HELIX-COILED-COIL-HELIX DOMAIN-CONTAINING PROTEIN 7"/>
    <property type="match status" value="1"/>
</dbReference>
<dbReference type="Proteomes" id="UP001307889">
    <property type="component" value="Chromosome 16"/>
</dbReference>
<evidence type="ECO:0000313" key="8">
    <source>
        <dbReference type="EMBL" id="BET03305.1"/>
    </source>
</evidence>
<dbReference type="EMBL" id="AP028924">
    <property type="protein sequence ID" value="BET03305.1"/>
    <property type="molecule type" value="Genomic_DNA"/>
</dbReference>
<dbReference type="Pfam" id="PF06747">
    <property type="entry name" value="CHCH"/>
    <property type="match status" value="1"/>
</dbReference>
<evidence type="ECO:0000256" key="2">
    <source>
        <dbReference type="ARBA" id="ARBA00023128"/>
    </source>
</evidence>
<dbReference type="PROSITE" id="PS51808">
    <property type="entry name" value="CHCH"/>
    <property type="match status" value="1"/>
</dbReference>
<accession>A0ABN7BHK8</accession>
<dbReference type="InterPro" id="IPR051040">
    <property type="entry name" value="COX23"/>
</dbReference>
<reference evidence="8 9" key="1">
    <citation type="submission" date="2023-09" db="EMBL/GenBank/DDBJ databases">
        <title>Nesidiocoris tenuis whole genome shotgun sequence.</title>
        <authorList>
            <person name="Shibata T."/>
            <person name="Shimoda M."/>
            <person name="Kobayashi T."/>
            <person name="Uehara T."/>
        </authorList>
    </citation>
    <scope>NUCLEOTIDE SEQUENCE [LARGE SCALE GENOMIC DNA]</scope>
    <source>
        <strain evidence="8 9">Japan</strain>
    </source>
</reference>
<organism evidence="8 9">
    <name type="scientific">Nesidiocoris tenuis</name>
    <dbReference type="NCBI Taxonomy" id="355587"/>
    <lineage>
        <taxon>Eukaryota</taxon>
        <taxon>Metazoa</taxon>
        <taxon>Ecdysozoa</taxon>
        <taxon>Arthropoda</taxon>
        <taxon>Hexapoda</taxon>
        <taxon>Insecta</taxon>
        <taxon>Pterygota</taxon>
        <taxon>Neoptera</taxon>
        <taxon>Paraneoptera</taxon>
        <taxon>Hemiptera</taxon>
        <taxon>Heteroptera</taxon>
        <taxon>Panheteroptera</taxon>
        <taxon>Cimicomorpha</taxon>
        <taxon>Miridae</taxon>
        <taxon>Dicyphina</taxon>
        <taxon>Nesidiocoris</taxon>
    </lineage>
</organism>
<evidence type="ECO:0000256" key="1">
    <source>
        <dbReference type="ARBA" id="ARBA00004569"/>
    </source>
</evidence>
<dbReference type="Gene3D" id="1.10.287.1130">
    <property type="entry name" value="CytochromE C oxidase copper chaperone"/>
    <property type="match status" value="1"/>
</dbReference>
<feature type="domain" description="CHCH" evidence="7">
    <location>
        <begin position="28"/>
        <end position="61"/>
    </location>
</feature>
<evidence type="ECO:0000256" key="6">
    <source>
        <dbReference type="SAM" id="MobiDB-lite"/>
    </source>
</evidence>
<comment type="similarity">
    <text evidence="4">Belongs to the CHCHD7 family.</text>
</comment>
<keyword evidence="3" id="KW-1015">Disulfide bond</keyword>
<evidence type="ECO:0000256" key="3">
    <source>
        <dbReference type="ARBA" id="ARBA00023157"/>
    </source>
</evidence>
<proteinExistence type="inferred from homology"/>
<evidence type="ECO:0000256" key="5">
    <source>
        <dbReference type="ARBA" id="ARBA00039509"/>
    </source>
</evidence>
<dbReference type="PANTHER" id="PTHR46811:SF1">
    <property type="entry name" value="COILED-COIL-HELIX-COILED-COIL-HELIX DOMAIN-CONTAINING PROTEIN 7"/>
    <property type="match status" value="1"/>
</dbReference>
<evidence type="ECO:0000256" key="4">
    <source>
        <dbReference type="ARBA" id="ARBA00038205"/>
    </source>
</evidence>
<comment type="subcellular location">
    <subcellularLocation>
        <location evidence="1">Mitochondrion intermembrane space</location>
    </subcellularLocation>
</comment>
<evidence type="ECO:0000259" key="7">
    <source>
        <dbReference type="Pfam" id="PF06747"/>
    </source>
</evidence>
<keyword evidence="9" id="KW-1185">Reference proteome</keyword>
<dbReference type="InterPro" id="IPR010625">
    <property type="entry name" value="CHCH"/>
</dbReference>
<gene>
    <name evidence="8" type="ORF">NTJ_16123</name>
</gene>
<keyword evidence="2" id="KW-0496">Mitochondrion</keyword>
<dbReference type="InterPro" id="IPR009069">
    <property type="entry name" value="Cys_alpha_HP_mot_SF"/>
</dbReference>
<name>A0ABN7BHK8_9HEMI</name>
<protein>
    <recommendedName>
        <fullName evidence="5">Coiled-coil-helix-coiled-coil-helix domain-containing protein 7</fullName>
    </recommendedName>
</protein>
<dbReference type="SUPFAM" id="SSF47072">
    <property type="entry name" value="Cysteine alpha-hairpin motif"/>
    <property type="match status" value="1"/>
</dbReference>
<feature type="compositionally biased region" description="Polar residues" evidence="6">
    <location>
        <begin position="1"/>
        <end position="25"/>
    </location>
</feature>
<sequence length="100" mass="11791">MSQRVYQSTSQGNTVARSQINNAENNPCYKESKQSLKCLSDNNYDHDACQLHFQNYRSCREFWTEVQRLRNRKGISPTMPSIEERKQIQEIYKKSGKIEV</sequence>
<evidence type="ECO:0000313" key="9">
    <source>
        <dbReference type="Proteomes" id="UP001307889"/>
    </source>
</evidence>
<feature type="region of interest" description="Disordered" evidence="6">
    <location>
        <begin position="1"/>
        <end position="27"/>
    </location>
</feature>